<proteinExistence type="predicted"/>
<dbReference type="AlphaFoldDB" id="A0A917V9W1"/>
<keyword evidence="2" id="KW-0472">Membrane</keyword>
<feature type="region of interest" description="Disordered" evidence="1">
    <location>
        <begin position="1"/>
        <end position="23"/>
    </location>
</feature>
<name>A0A917V9W1_9HYPH</name>
<feature type="transmembrane region" description="Helical" evidence="2">
    <location>
        <begin position="30"/>
        <end position="49"/>
    </location>
</feature>
<dbReference type="InterPro" id="IPR017495">
    <property type="entry name" value="PuhC"/>
</dbReference>
<dbReference type="Proteomes" id="UP000600449">
    <property type="component" value="Unassembled WGS sequence"/>
</dbReference>
<evidence type="ECO:0000256" key="2">
    <source>
        <dbReference type="SAM" id="Phobius"/>
    </source>
</evidence>
<protein>
    <submittedName>
        <fullName evidence="3">Phosphonate-binding protein</fullName>
    </submittedName>
</protein>
<reference evidence="3 4" key="1">
    <citation type="journal article" date="2014" name="Int. J. Syst. Evol. Microbiol.">
        <title>Complete genome sequence of Corynebacterium casei LMG S-19264T (=DSM 44701T), isolated from a smear-ripened cheese.</title>
        <authorList>
            <consortium name="US DOE Joint Genome Institute (JGI-PGF)"/>
            <person name="Walter F."/>
            <person name="Albersmeier A."/>
            <person name="Kalinowski J."/>
            <person name="Ruckert C."/>
        </authorList>
    </citation>
    <scope>NUCLEOTIDE SEQUENCE [LARGE SCALE GENOMIC DNA]</scope>
    <source>
        <strain evidence="3 4">CGMCC 1.9161</strain>
    </source>
</reference>
<dbReference type="EMBL" id="BMMF01000021">
    <property type="protein sequence ID" value="GGK54940.1"/>
    <property type="molecule type" value="Genomic_DNA"/>
</dbReference>
<gene>
    <name evidence="3" type="ORF">GCM10011322_47110</name>
</gene>
<organism evidence="3 4">
    <name type="scientific">Salinarimonas ramus</name>
    <dbReference type="NCBI Taxonomy" id="690164"/>
    <lineage>
        <taxon>Bacteria</taxon>
        <taxon>Pseudomonadati</taxon>
        <taxon>Pseudomonadota</taxon>
        <taxon>Alphaproteobacteria</taxon>
        <taxon>Hyphomicrobiales</taxon>
        <taxon>Salinarimonadaceae</taxon>
        <taxon>Salinarimonas</taxon>
    </lineage>
</organism>
<evidence type="ECO:0000313" key="4">
    <source>
        <dbReference type="Proteomes" id="UP000600449"/>
    </source>
</evidence>
<sequence length="167" mass="17763">MNAHSKPPSAPPPASPSAERTPRRQHFPRAVLWAAAGLLVAILAVVGVFRETEPAPRDLSGAHLAMPIVFEDRADGAVVVRDAADGDVIRVFDPGTNGFVRGALRGLARERKRREIGAEVPFTLVLWPTGHLSLEDTATRASIDLSAFGPDNFAPFVAILNAQGEAS</sequence>
<evidence type="ECO:0000313" key="3">
    <source>
        <dbReference type="EMBL" id="GGK54940.1"/>
    </source>
</evidence>
<keyword evidence="2" id="KW-1133">Transmembrane helix</keyword>
<evidence type="ECO:0000256" key="1">
    <source>
        <dbReference type="SAM" id="MobiDB-lite"/>
    </source>
</evidence>
<keyword evidence="2" id="KW-0812">Transmembrane</keyword>
<keyword evidence="4" id="KW-1185">Reference proteome</keyword>
<dbReference type="RefSeq" id="WP_188915739.1">
    <property type="nucleotide sequence ID" value="NZ_BMMF01000021.1"/>
</dbReference>
<accession>A0A917V9W1</accession>
<comment type="caution">
    <text evidence="3">The sequence shown here is derived from an EMBL/GenBank/DDBJ whole genome shotgun (WGS) entry which is preliminary data.</text>
</comment>
<dbReference type="NCBIfam" id="TIGR03054">
    <property type="entry name" value="photo_alph_chp1"/>
    <property type="match status" value="1"/>
</dbReference>